<evidence type="ECO:0000256" key="4">
    <source>
        <dbReference type="ARBA" id="ARBA00023136"/>
    </source>
</evidence>
<protein>
    <submittedName>
        <fullName evidence="7">O-antigen ligase family protein</fullName>
    </submittedName>
</protein>
<dbReference type="Proteomes" id="UP001596162">
    <property type="component" value="Unassembled WGS sequence"/>
</dbReference>
<feature type="transmembrane region" description="Helical" evidence="5">
    <location>
        <begin position="371"/>
        <end position="389"/>
    </location>
</feature>
<dbReference type="PANTHER" id="PTHR37422">
    <property type="entry name" value="TEICHURONIC ACID BIOSYNTHESIS PROTEIN TUAE"/>
    <property type="match status" value="1"/>
</dbReference>
<feature type="transmembrane region" description="Helical" evidence="5">
    <location>
        <begin position="15"/>
        <end position="46"/>
    </location>
</feature>
<comment type="caution">
    <text evidence="7">The sequence shown here is derived from an EMBL/GenBank/DDBJ whole genome shotgun (WGS) entry which is preliminary data.</text>
</comment>
<feature type="transmembrane region" description="Helical" evidence="5">
    <location>
        <begin position="96"/>
        <end position="112"/>
    </location>
</feature>
<dbReference type="InterPro" id="IPR007016">
    <property type="entry name" value="O-antigen_ligase-rel_domated"/>
</dbReference>
<keyword evidence="2 5" id="KW-0812">Transmembrane</keyword>
<sequence length="414" mass="49118">MTGNLKNLFFKHREYIYIMLIAITFMAYVLSYALLSISTFLFVLFFLSDTRSNLKLKWSQIKSNKIILLFVLYFVFQCIGLSYSENFDYGLKRVNTILPTLFLPAIIYVEYLDKNLFYKVLRFIRLYVIVVFTIFLSIHVFIDQLSLHVFALFVLTEKLGISQFYMVFIFVIPIIFSLDELIARKNVILNIFYIICLLFFVFLFSNKTSILMLVLVFSIKLIDHFKNEKLLFKLFIFFVTPMLLALLVYNTTGIKHKFNIMLKSTDFNIEIIKTKNKVTYTKNTLEHRLLINYLSLEEIINHFPFGTGTGDYQDVLNNSYQEVYFKLGIKEKFNNHNQYISEALKTGILGFSIFIILLYCLFKSVNLKNQYYFIILLFFTIGCFFESYLDRQHGVIIFSFMIPLFYVYENQIKE</sequence>
<organism evidence="7 8">
    <name type="scientific">Bizionia hallyeonensis</name>
    <dbReference type="NCBI Taxonomy" id="1123757"/>
    <lineage>
        <taxon>Bacteria</taxon>
        <taxon>Pseudomonadati</taxon>
        <taxon>Bacteroidota</taxon>
        <taxon>Flavobacteriia</taxon>
        <taxon>Flavobacteriales</taxon>
        <taxon>Flavobacteriaceae</taxon>
        <taxon>Bizionia</taxon>
    </lineage>
</organism>
<evidence type="ECO:0000259" key="6">
    <source>
        <dbReference type="Pfam" id="PF04932"/>
    </source>
</evidence>
<feature type="transmembrane region" description="Helical" evidence="5">
    <location>
        <begin position="191"/>
        <end position="218"/>
    </location>
</feature>
<gene>
    <name evidence="7" type="ORF">ACFPH8_02505</name>
</gene>
<evidence type="ECO:0000313" key="8">
    <source>
        <dbReference type="Proteomes" id="UP001596162"/>
    </source>
</evidence>
<proteinExistence type="predicted"/>
<accession>A0ABW0C1S9</accession>
<keyword evidence="3 5" id="KW-1133">Transmembrane helix</keyword>
<evidence type="ECO:0000256" key="3">
    <source>
        <dbReference type="ARBA" id="ARBA00022989"/>
    </source>
</evidence>
<feature type="transmembrane region" description="Helical" evidence="5">
    <location>
        <begin position="162"/>
        <end position="179"/>
    </location>
</feature>
<reference evidence="8" key="1">
    <citation type="journal article" date="2019" name="Int. J. Syst. Evol. Microbiol.">
        <title>The Global Catalogue of Microorganisms (GCM) 10K type strain sequencing project: providing services to taxonomists for standard genome sequencing and annotation.</title>
        <authorList>
            <consortium name="The Broad Institute Genomics Platform"/>
            <consortium name="The Broad Institute Genome Sequencing Center for Infectious Disease"/>
            <person name="Wu L."/>
            <person name="Ma J."/>
        </authorList>
    </citation>
    <scope>NUCLEOTIDE SEQUENCE [LARGE SCALE GENOMIC DNA]</scope>
    <source>
        <strain evidence="8">JCM 17978</strain>
    </source>
</reference>
<dbReference type="EMBL" id="JBHSLA010000001">
    <property type="protein sequence ID" value="MFC5194192.1"/>
    <property type="molecule type" value="Genomic_DNA"/>
</dbReference>
<name>A0ABW0C1S9_9FLAO</name>
<feature type="transmembrane region" description="Helical" evidence="5">
    <location>
        <begin position="124"/>
        <end position="142"/>
    </location>
</feature>
<dbReference type="GO" id="GO:0016874">
    <property type="term" value="F:ligase activity"/>
    <property type="evidence" value="ECO:0007669"/>
    <property type="project" value="UniProtKB-KW"/>
</dbReference>
<keyword evidence="7" id="KW-0436">Ligase</keyword>
<keyword evidence="8" id="KW-1185">Reference proteome</keyword>
<feature type="transmembrane region" description="Helical" evidence="5">
    <location>
        <begin position="346"/>
        <end position="365"/>
    </location>
</feature>
<keyword evidence="4 5" id="KW-0472">Membrane</keyword>
<evidence type="ECO:0000313" key="7">
    <source>
        <dbReference type="EMBL" id="MFC5194192.1"/>
    </source>
</evidence>
<dbReference type="PANTHER" id="PTHR37422:SF13">
    <property type="entry name" value="LIPOPOLYSACCHARIDE BIOSYNTHESIS PROTEIN PA4999-RELATED"/>
    <property type="match status" value="1"/>
</dbReference>
<dbReference type="RefSeq" id="WP_376858329.1">
    <property type="nucleotide sequence ID" value="NZ_JBHSLA010000001.1"/>
</dbReference>
<feature type="domain" description="O-antigen ligase-related" evidence="6">
    <location>
        <begin position="193"/>
        <end position="355"/>
    </location>
</feature>
<evidence type="ECO:0000256" key="1">
    <source>
        <dbReference type="ARBA" id="ARBA00004141"/>
    </source>
</evidence>
<evidence type="ECO:0000256" key="2">
    <source>
        <dbReference type="ARBA" id="ARBA00022692"/>
    </source>
</evidence>
<evidence type="ECO:0000256" key="5">
    <source>
        <dbReference type="SAM" id="Phobius"/>
    </source>
</evidence>
<dbReference type="InterPro" id="IPR051533">
    <property type="entry name" value="WaaL-like"/>
</dbReference>
<feature type="transmembrane region" description="Helical" evidence="5">
    <location>
        <begin position="66"/>
        <end position="84"/>
    </location>
</feature>
<comment type="subcellular location">
    <subcellularLocation>
        <location evidence="1">Membrane</location>
        <topology evidence="1">Multi-pass membrane protein</topology>
    </subcellularLocation>
</comment>
<dbReference type="Pfam" id="PF04932">
    <property type="entry name" value="Wzy_C"/>
    <property type="match status" value="1"/>
</dbReference>
<feature type="transmembrane region" description="Helical" evidence="5">
    <location>
        <begin position="230"/>
        <end position="249"/>
    </location>
</feature>